<proteinExistence type="predicted"/>
<name>A0ABV8B3C7_9BACI</name>
<protein>
    <submittedName>
        <fullName evidence="1">Uncharacterized protein</fullName>
    </submittedName>
</protein>
<dbReference type="EMBL" id="JBHRZT010000052">
    <property type="protein sequence ID" value="MFC3884410.1"/>
    <property type="molecule type" value="Genomic_DNA"/>
</dbReference>
<accession>A0ABV8B3C7</accession>
<keyword evidence="2" id="KW-1185">Reference proteome</keyword>
<gene>
    <name evidence="1" type="ORF">ACFOU2_13220</name>
</gene>
<sequence length="45" mass="5236">MKKGFHVANLSAAEKEKLQRFEEEFGKVLIAWEKDELDKPANTKM</sequence>
<comment type="caution">
    <text evidence="1">The sequence shown here is derived from an EMBL/GenBank/DDBJ whole genome shotgun (WGS) entry which is preliminary data.</text>
</comment>
<evidence type="ECO:0000313" key="1">
    <source>
        <dbReference type="EMBL" id="MFC3884410.1"/>
    </source>
</evidence>
<dbReference type="RefSeq" id="WP_377915828.1">
    <property type="nucleotide sequence ID" value="NZ_JBHRZT010000052.1"/>
</dbReference>
<reference evidence="2" key="1">
    <citation type="journal article" date="2019" name="Int. J. Syst. Evol. Microbiol.">
        <title>The Global Catalogue of Microorganisms (GCM) 10K type strain sequencing project: providing services to taxonomists for standard genome sequencing and annotation.</title>
        <authorList>
            <consortium name="The Broad Institute Genomics Platform"/>
            <consortium name="The Broad Institute Genome Sequencing Center for Infectious Disease"/>
            <person name="Wu L."/>
            <person name="Ma J."/>
        </authorList>
    </citation>
    <scope>NUCLEOTIDE SEQUENCE [LARGE SCALE GENOMIC DNA]</scope>
    <source>
        <strain evidence="2">CCUG 61889</strain>
    </source>
</reference>
<dbReference type="Proteomes" id="UP001595752">
    <property type="component" value="Unassembled WGS sequence"/>
</dbReference>
<organism evidence="1 2">
    <name type="scientific">Bacillus songklensis</name>
    <dbReference type="NCBI Taxonomy" id="1069116"/>
    <lineage>
        <taxon>Bacteria</taxon>
        <taxon>Bacillati</taxon>
        <taxon>Bacillota</taxon>
        <taxon>Bacilli</taxon>
        <taxon>Bacillales</taxon>
        <taxon>Bacillaceae</taxon>
        <taxon>Bacillus</taxon>
    </lineage>
</organism>
<evidence type="ECO:0000313" key="2">
    <source>
        <dbReference type="Proteomes" id="UP001595752"/>
    </source>
</evidence>